<comment type="caution">
    <text evidence="6">The sequence shown here is derived from an EMBL/GenBank/DDBJ whole genome shotgun (WGS) entry which is preliminary data.</text>
</comment>
<dbReference type="SUPFAM" id="SSF53850">
    <property type="entry name" value="Periplasmic binding protein-like II"/>
    <property type="match status" value="1"/>
</dbReference>
<sequence>MSPPAQRLTLKPAQLRLIQQIAEHGQLQVAAEACAMTQPAASRMLAETERLIGAALFLRQPKGMEPTEIGRTVLRRARAILREMSSIATDVRGLREGYAGAVRVGAVTGPAVSYLVSAIRQVKQEAPAADITVDVMPSRELLTHLLAGEMDFVLARILPDFDSHDFNILPMRDEGVAFLCRAGHPLARAPRVTLTELADCEWVMQQRGAPIREAALAAFADVGLPEPANIVNSPSLLLTMAYLAQGDAIAAVSQEVADLLIQPPIAAGFAQLRLAQDLRVSAYYLLDLRRRPLSPLALRLRDRLAQSSASAMREVLPGRGIRADRDQWAI</sequence>
<dbReference type="EMBL" id="JAVAMQ010000003">
    <property type="protein sequence ID" value="MDP5306507.1"/>
    <property type="molecule type" value="Genomic_DNA"/>
</dbReference>
<evidence type="ECO:0000313" key="7">
    <source>
        <dbReference type="Proteomes" id="UP001224997"/>
    </source>
</evidence>
<keyword evidence="4" id="KW-0804">Transcription</keyword>
<dbReference type="RefSeq" id="WP_305962352.1">
    <property type="nucleotide sequence ID" value="NZ_JAVAMQ010000003.1"/>
</dbReference>
<accession>A0ABT9J9L4</accession>
<evidence type="ECO:0000256" key="3">
    <source>
        <dbReference type="ARBA" id="ARBA00023125"/>
    </source>
</evidence>
<dbReference type="Gene3D" id="1.10.10.10">
    <property type="entry name" value="Winged helix-like DNA-binding domain superfamily/Winged helix DNA-binding domain"/>
    <property type="match status" value="1"/>
</dbReference>
<dbReference type="SUPFAM" id="SSF46785">
    <property type="entry name" value="Winged helix' DNA-binding domain"/>
    <property type="match status" value="1"/>
</dbReference>
<dbReference type="InterPro" id="IPR000847">
    <property type="entry name" value="LysR_HTH_N"/>
</dbReference>
<feature type="domain" description="HTH lysR-type" evidence="5">
    <location>
        <begin position="10"/>
        <end position="67"/>
    </location>
</feature>
<dbReference type="Pfam" id="PF00126">
    <property type="entry name" value="HTH_1"/>
    <property type="match status" value="1"/>
</dbReference>
<keyword evidence="7" id="KW-1185">Reference proteome</keyword>
<keyword evidence="2" id="KW-0805">Transcription regulation</keyword>
<keyword evidence="3" id="KW-0238">DNA-binding</keyword>
<evidence type="ECO:0000259" key="5">
    <source>
        <dbReference type="PROSITE" id="PS50931"/>
    </source>
</evidence>
<dbReference type="InterPro" id="IPR036388">
    <property type="entry name" value="WH-like_DNA-bd_sf"/>
</dbReference>
<evidence type="ECO:0000256" key="4">
    <source>
        <dbReference type="ARBA" id="ARBA00023163"/>
    </source>
</evidence>
<dbReference type="Pfam" id="PF03466">
    <property type="entry name" value="LysR_substrate"/>
    <property type="match status" value="1"/>
</dbReference>
<evidence type="ECO:0000256" key="2">
    <source>
        <dbReference type="ARBA" id="ARBA00023015"/>
    </source>
</evidence>
<dbReference type="InterPro" id="IPR005119">
    <property type="entry name" value="LysR_subst-bd"/>
</dbReference>
<dbReference type="PANTHER" id="PTHR30419">
    <property type="entry name" value="HTH-TYPE TRANSCRIPTIONAL REGULATOR YBHD"/>
    <property type="match status" value="1"/>
</dbReference>
<protein>
    <submittedName>
        <fullName evidence="6">LysR family transcriptional regulator</fullName>
    </submittedName>
</protein>
<dbReference type="Gene3D" id="3.40.190.290">
    <property type="match status" value="1"/>
</dbReference>
<evidence type="ECO:0000256" key="1">
    <source>
        <dbReference type="ARBA" id="ARBA00009437"/>
    </source>
</evidence>
<proteinExistence type="inferred from homology"/>
<evidence type="ECO:0000313" key="6">
    <source>
        <dbReference type="EMBL" id="MDP5306507.1"/>
    </source>
</evidence>
<dbReference type="PANTHER" id="PTHR30419:SF8">
    <property type="entry name" value="NITROGEN ASSIMILATION TRANSCRIPTIONAL ACTIVATOR-RELATED"/>
    <property type="match status" value="1"/>
</dbReference>
<dbReference type="PROSITE" id="PS50931">
    <property type="entry name" value="HTH_LYSR"/>
    <property type="match status" value="1"/>
</dbReference>
<gene>
    <name evidence="6" type="ORF">Q5Y72_05330</name>
</gene>
<name>A0ABT9J9L4_9RHOB</name>
<dbReference type="Proteomes" id="UP001224997">
    <property type="component" value="Unassembled WGS sequence"/>
</dbReference>
<reference evidence="6 7" key="1">
    <citation type="submission" date="2023-08" db="EMBL/GenBank/DDBJ databases">
        <authorList>
            <person name="Park J.-S."/>
        </authorList>
    </citation>
    <scope>NUCLEOTIDE SEQUENCE [LARGE SCALE GENOMIC DNA]</scope>
    <source>
        <strain evidence="6 7">2205BS29-5</strain>
    </source>
</reference>
<organism evidence="6 7">
    <name type="scientific">Paracoccus spongiarum</name>
    <dbReference type="NCBI Taxonomy" id="3064387"/>
    <lineage>
        <taxon>Bacteria</taxon>
        <taxon>Pseudomonadati</taxon>
        <taxon>Pseudomonadota</taxon>
        <taxon>Alphaproteobacteria</taxon>
        <taxon>Rhodobacterales</taxon>
        <taxon>Paracoccaceae</taxon>
        <taxon>Paracoccus</taxon>
    </lineage>
</organism>
<comment type="similarity">
    <text evidence="1">Belongs to the LysR transcriptional regulatory family.</text>
</comment>
<dbReference type="InterPro" id="IPR036390">
    <property type="entry name" value="WH_DNA-bd_sf"/>
</dbReference>
<dbReference type="InterPro" id="IPR050950">
    <property type="entry name" value="HTH-type_LysR_regulators"/>
</dbReference>